<dbReference type="RefSeq" id="WP_386732386.1">
    <property type="nucleotide sequence ID" value="NZ_JBHSTP010000003.1"/>
</dbReference>
<gene>
    <name evidence="1" type="ORF">ACFQB0_13065</name>
</gene>
<proteinExistence type="predicted"/>
<sequence>MASARHGRDIRSPAEPLSERDTAILAFERQWWKHAGAKEEAIRAEFGLSAARYYQLLGALIDSPAALVQDPMLVKRLQRMREARAAARARRSLGTAD</sequence>
<name>A0ABW1VJI3_9MICO</name>
<comment type="caution">
    <text evidence="1">The sequence shown here is derived from an EMBL/GenBank/DDBJ whole genome shotgun (WGS) entry which is preliminary data.</text>
</comment>
<dbReference type="InterPro" id="IPR021678">
    <property type="entry name" value="DUF3263"/>
</dbReference>
<dbReference type="Pfam" id="PF11662">
    <property type="entry name" value="DUF3263"/>
    <property type="match status" value="1"/>
</dbReference>
<reference evidence="2" key="1">
    <citation type="journal article" date="2019" name="Int. J. Syst. Evol. Microbiol.">
        <title>The Global Catalogue of Microorganisms (GCM) 10K type strain sequencing project: providing services to taxonomists for standard genome sequencing and annotation.</title>
        <authorList>
            <consortium name="The Broad Institute Genomics Platform"/>
            <consortium name="The Broad Institute Genome Sequencing Center for Infectious Disease"/>
            <person name="Wu L."/>
            <person name="Ma J."/>
        </authorList>
    </citation>
    <scope>NUCLEOTIDE SEQUENCE [LARGE SCALE GENOMIC DNA]</scope>
    <source>
        <strain evidence="2">CCUG 43304</strain>
    </source>
</reference>
<organism evidence="1 2">
    <name type="scientific">Luethyella okanaganae</name>
    <dbReference type="NCBI Taxonomy" id="69372"/>
    <lineage>
        <taxon>Bacteria</taxon>
        <taxon>Bacillati</taxon>
        <taxon>Actinomycetota</taxon>
        <taxon>Actinomycetes</taxon>
        <taxon>Micrococcales</taxon>
        <taxon>Microbacteriaceae</taxon>
        <taxon>Luethyella</taxon>
    </lineage>
</organism>
<protein>
    <submittedName>
        <fullName evidence="1">DUF3263 domain-containing protein</fullName>
    </submittedName>
</protein>
<dbReference type="Proteomes" id="UP001596306">
    <property type="component" value="Unassembled WGS sequence"/>
</dbReference>
<evidence type="ECO:0000313" key="2">
    <source>
        <dbReference type="Proteomes" id="UP001596306"/>
    </source>
</evidence>
<keyword evidence="2" id="KW-1185">Reference proteome</keyword>
<evidence type="ECO:0000313" key="1">
    <source>
        <dbReference type="EMBL" id="MFC6357037.1"/>
    </source>
</evidence>
<dbReference type="EMBL" id="JBHSTP010000003">
    <property type="protein sequence ID" value="MFC6357037.1"/>
    <property type="molecule type" value="Genomic_DNA"/>
</dbReference>
<accession>A0ABW1VJI3</accession>